<feature type="compositionally biased region" description="Basic and acidic residues" evidence="1">
    <location>
        <begin position="440"/>
        <end position="473"/>
    </location>
</feature>
<keyword evidence="4" id="KW-1185">Reference proteome</keyword>
<dbReference type="OrthoDB" id="5100841at2759"/>
<dbReference type="Proteomes" id="UP000813427">
    <property type="component" value="Unassembled WGS sequence"/>
</dbReference>
<dbReference type="AlphaFoldDB" id="A0A8K0S420"/>
<feature type="region of interest" description="Disordered" evidence="1">
    <location>
        <begin position="430"/>
        <end position="482"/>
    </location>
</feature>
<proteinExistence type="predicted"/>
<feature type="signal peptide" evidence="2">
    <location>
        <begin position="1"/>
        <end position="17"/>
    </location>
</feature>
<organism evidence="3 4">
    <name type="scientific">Fusarium tricinctum</name>
    <dbReference type="NCBI Taxonomy" id="61284"/>
    <lineage>
        <taxon>Eukaryota</taxon>
        <taxon>Fungi</taxon>
        <taxon>Dikarya</taxon>
        <taxon>Ascomycota</taxon>
        <taxon>Pezizomycotina</taxon>
        <taxon>Sordariomycetes</taxon>
        <taxon>Hypocreomycetidae</taxon>
        <taxon>Hypocreales</taxon>
        <taxon>Nectriaceae</taxon>
        <taxon>Fusarium</taxon>
        <taxon>Fusarium tricinctum species complex</taxon>
    </lineage>
</organism>
<evidence type="ECO:0000256" key="2">
    <source>
        <dbReference type="SAM" id="SignalP"/>
    </source>
</evidence>
<feature type="chain" id="PRO_5035468665" evidence="2">
    <location>
        <begin position="18"/>
        <end position="576"/>
    </location>
</feature>
<feature type="compositionally biased region" description="Basic and acidic residues" evidence="1">
    <location>
        <begin position="148"/>
        <end position="167"/>
    </location>
</feature>
<name>A0A8K0S420_9HYPO</name>
<protein>
    <submittedName>
        <fullName evidence="3">Uncharacterized protein</fullName>
    </submittedName>
</protein>
<feature type="region of interest" description="Disordered" evidence="1">
    <location>
        <begin position="282"/>
        <end position="302"/>
    </location>
</feature>
<comment type="caution">
    <text evidence="3">The sequence shown here is derived from an EMBL/GenBank/DDBJ whole genome shotgun (WGS) entry which is preliminary data.</text>
</comment>
<feature type="region of interest" description="Disordered" evidence="1">
    <location>
        <begin position="148"/>
        <end position="182"/>
    </location>
</feature>
<feature type="compositionally biased region" description="Basic residues" evidence="1">
    <location>
        <begin position="168"/>
        <end position="182"/>
    </location>
</feature>
<reference evidence="3" key="1">
    <citation type="journal article" date="2021" name="Nat. Commun.">
        <title>Genetic determinants of endophytism in the Arabidopsis root mycobiome.</title>
        <authorList>
            <person name="Mesny F."/>
            <person name="Miyauchi S."/>
            <person name="Thiergart T."/>
            <person name="Pickel B."/>
            <person name="Atanasova L."/>
            <person name="Karlsson M."/>
            <person name="Huettel B."/>
            <person name="Barry K.W."/>
            <person name="Haridas S."/>
            <person name="Chen C."/>
            <person name="Bauer D."/>
            <person name="Andreopoulos W."/>
            <person name="Pangilinan J."/>
            <person name="LaButti K."/>
            <person name="Riley R."/>
            <person name="Lipzen A."/>
            <person name="Clum A."/>
            <person name="Drula E."/>
            <person name="Henrissat B."/>
            <person name="Kohler A."/>
            <person name="Grigoriev I.V."/>
            <person name="Martin F.M."/>
            <person name="Hacquard S."/>
        </authorList>
    </citation>
    <scope>NUCLEOTIDE SEQUENCE</scope>
    <source>
        <strain evidence="3">MPI-SDFR-AT-0068</strain>
    </source>
</reference>
<keyword evidence="2" id="KW-0732">Signal</keyword>
<evidence type="ECO:0000313" key="4">
    <source>
        <dbReference type="Proteomes" id="UP000813427"/>
    </source>
</evidence>
<feature type="region of interest" description="Disordered" evidence="1">
    <location>
        <begin position="80"/>
        <end position="125"/>
    </location>
</feature>
<dbReference type="EMBL" id="JAGPXF010000001">
    <property type="protein sequence ID" value="KAH7262024.1"/>
    <property type="molecule type" value="Genomic_DNA"/>
</dbReference>
<feature type="region of interest" description="Disordered" evidence="1">
    <location>
        <begin position="314"/>
        <end position="373"/>
    </location>
</feature>
<evidence type="ECO:0000256" key="1">
    <source>
        <dbReference type="SAM" id="MobiDB-lite"/>
    </source>
</evidence>
<feature type="compositionally biased region" description="Low complexity" evidence="1">
    <location>
        <begin position="89"/>
        <end position="125"/>
    </location>
</feature>
<accession>A0A8K0S420</accession>
<sequence>MRVSLVILAALAGHSVAVPCKPKWVVSKSKSWMSASTRLDKVLAELPTIYADGGIVPPNATAIATRTVAGDEGDLSATTAGVARNRHVSSTPNAGAATASSGTPSAGADRSADVSDPTSTVTTTTTTITVTPSVTGLAAASAASAAAKADEASTKADKVSTEEESPKGHKMPRRGCPHRKVCPHRQALPPVTYRTVTEVIPPASTPVVVVYKHVPCTKNNKMHRRSFEGSKEEQKDLDMLSMLAESKMGEAINMQELYDKSMEAFEAKEKALSDDKKALGDEKKALKKQSSEAKSLMKEARDWDKKLHKAVREYNLKQQKWEEDMEKKEKKAKKKKEEEAKKKEEEKEKKEKRDGSSYVLSKDEKTNKKREPYFLSKEQYEDKIYKKIGEKLKKSLAKNAKEHDKHIYAITKKYKFLKCDNPNGCKGEEISEAQQGVLDSKVKKEDEEIMGEEKKETKQEGDAEEEKTEKAEQVELEEGEDEEVELLADGDEHEQYVRLSTLYMQYRKLLAEGIQKKLDPVLKNDKYAGNEIEGEHEKGDEKEQLRRLTNLYLDFRYMLVPKFKKQLDPILHEGNL</sequence>
<gene>
    <name evidence="3" type="ORF">BKA59DRAFT_462436</name>
</gene>
<evidence type="ECO:0000313" key="3">
    <source>
        <dbReference type="EMBL" id="KAH7262024.1"/>
    </source>
</evidence>